<proteinExistence type="predicted"/>
<dbReference type="AlphaFoldDB" id="F2TLL3"/>
<name>F2TLL3_AJEDA</name>
<reference evidence="2" key="1">
    <citation type="submission" date="2010-03" db="EMBL/GenBank/DDBJ databases">
        <title>Annotation of Blastomyces dermatitidis strain ATCC 18188.</title>
        <authorList>
            <consortium name="The Broad Institute Genome Sequencing Platform"/>
            <consortium name="Broad Institute Genome Sequencing Center for Infectious Disease."/>
            <person name="Cuomo C."/>
            <person name="Klein B."/>
            <person name="Sullivan T."/>
            <person name="Heitman J."/>
            <person name="Young S."/>
            <person name="Zeng Q."/>
            <person name="Gargeya S."/>
            <person name="Alvarado L."/>
            <person name="Berlin A.M."/>
            <person name="Chapman S.B."/>
            <person name="Chen Z."/>
            <person name="Freedman E."/>
            <person name="Gellesch M."/>
            <person name="Goldberg J."/>
            <person name="Griggs A."/>
            <person name="Gujja S."/>
            <person name="Heilman E."/>
            <person name="Heiman D."/>
            <person name="Howarth C."/>
            <person name="Mehta T."/>
            <person name="Neiman D."/>
            <person name="Pearson M."/>
            <person name="Roberts A."/>
            <person name="Saif S."/>
            <person name="Shea T."/>
            <person name="Shenoy N."/>
            <person name="Sisk P."/>
            <person name="Stolte C."/>
            <person name="Sykes S."/>
            <person name="White J."/>
            <person name="Yandava C."/>
            <person name="Haas B."/>
            <person name="Nusbaum C."/>
            <person name="Birren B."/>
        </authorList>
    </citation>
    <scope>NUCLEOTIDE SEQUENCE [LARGE SCALE GENOMIC DNA]</scope>
    <source>
        <strain evidence="2">ATCC 18188</strain>
    </source>
</reference>
<sequence length="118" mass="13322">MVPVILNRKITSFPISILLPRQLTVTLRTSLCESYFFYKDSQPEVSFQHQTNPSGASPPNSPRMGDRSLVQAMAIKLKRRLLQPRRHLTWVSLINKSTIQAQATSIVLKGRGRFSVTA</sequence>
<organism evidence="2">
    <name type="scientific">Ajellomyces dermatitidis (strain ATCC 18188 / CBS 674.68)</name>
    <name type="common">Blastomyces dermatitidis</name>
    <dbReference type="NCBI Taxonomy" id="653446"/>
    <lineage>
        <taxon>Eukaryota</taxon>
        <taxon>Fungi</taxon>
        <taxon>Dikarya</taxon>
        <taxon>Ascomycota</taxon>
        <taxon>Pezizomycotina</taxon>
        <taxon>Eurotiomycetes</taxon>
        <taxon>Eurotiomycetidae</taxon>
        <taxon>Onygenales</taxon>
        <taxon>Ajellomycetaceae</taxon>
        <taxon>Blastomyces</taxon>
    </lineage>
</organism>
<feature type="compositionally biased region" description="Polar residues" evidence="1">
    <location>
        <begin position="46"/>
        <end position="58"/>
    </location>
</feature>
<evidence type="ECO:0000313" key="2">
    <source>
        <dbReference type="EMBL" id="EGE84126.2"/>
    </source>
</evidence>
<protein>
    <submittedName>
        <fullName evidence="2">Uncharacterized protein</fullName>
    </submittedName>
</protein>
<accession>F2TLL3</accession>
<dbReference type="Proteomes" id="UP000007802">
    <property type="component" value="Unassembled WGS sequence"/>
</dbReference>
<dbReference type="HOGENOM" id="CLU_1209527_0_0_1"/>
<feature type="region of interest" description="Disordered" evidence="1">
    <location>
        <begin position="46"/>
        <end position="65"/>
    </location>
</feature>
<gene>
    <name evidence="2" type="ORF">BDDG_07071</name>
</gene>
<evidence type="ECO:0000256" key="1">
    <source>
        <dbReference type="SAM" id="MobiDB-lite"/>
    </source>
</evidence>
<dbReference type="EMBL" id="GG749462">
    <property type="protein sequence ID" value="EGE84126.2"/>
    <property type="molecule type" value="Genomic_DNA"/>
</dbReference>